<keyword evidence="1" id="KW-1133">Transmembrane helix</keyword>
<evidence type="ECO:0000313" key="5">
    <source>
        <dbReference type="EMBL" id="TWI48796.1"/>
    </source>
</evidence>
<sequence>MSKQVLVTAAFLGAPLVVQAGVADVWVTYTGFYDAISGIYLPDRQLVAHAVVDDLDNNGRYSLSEVRDFSFAGYGMDFSMPCEWQYRSRACLTNFAYTPNGEFTFAGYTSTDPRDNISYYSYRFASGESFTGGRNYWDTWVPTDLRWTEHTQISISAVPEPAAYAMLGIGAFTLLAFRRSFRVLARKLRCV</sequence>
<dbReference type="RefSeq" id="WP_145874561.1">
    <property type="nucleotide sequence ID" value="NZ_CP046904.1"/>
</dbReference>
<dbReference type="Proteomes" id="UP000315112">
    <property type="component" value="Unassembled WGS sequence"/>
</dbReference>
<feature type="signal peptide" evidence="2">
    <location>
        <begin position="1"/>
        <end position="20"/>
    </location>
</feature>
<dbReference type="Proteomes" id="UP000437862">
    <property type="component" value="Chromosome"/>
</dbReference>
<evidence type="ECO:0000259" key="3">
    <source>
        <dbReference type="Pfam" id="PF07589"/>
    </source>
</evidence>
<protein>
    <submittedName>
        <fullName evidence="4">PEP-CTERM sorting domain-containing protein</fullName>
    </submittedName>
    <submittedName>
        <fullName evidence="5">Putative secreted protein with PEP-CTERM sorting signal</fullName>
    </submittedName>
</protein>
<proteinExistence type="predicted"/>
<dbReference type="OrthoDB" id="8708394at2"/>
<evidence type="ECO:0000313" key="6">
    <source>
        <dbReference type="Proteomes" id="UP000315112"/>
    </source>
</evidence>
<reference evidence="5" key="2">
    <citation type="submission" date="2019-07" db="EMBL/GenBank/DDBJ databases">
        <authorList>
            <person name="Whitman W."/>
            <person name="Huntemann M."/>
            <person name="Clum A."/>
            <person name="Pillay M."/>
            <person name="Palaniappan K."/>
            <person name="Varghese N."/>
            <person name="Mikhailova N."/>
            <person name="Stamatis D."/>
            <person name="Reddy T."/>
            <person name="Daum C."/>
            <person name="Shapiro N."/>
            <person name="Ivanova N."/>
            <person name="Kyrpides N."/>
            <person name="Woyke T."/>
        </authorList>
    </citation>
    <scope>NUCLEOTIDE SEQUENCE</scope>
    <source>
        <strain evidence="5">CGMCC 1.10685</strain>
    </source>
</reference>
<gene>
    <name evidence="4" type="ORF">GO485_12945</name>
    <name evidence="5" type="ORF">IP92_02189</name>
</gene>
<keyword evidence="1" id="KW-0472">Membrane</keyword>
<reference evidence="5 6" key="1">
    <citation type="journal article" date="2015" name="Stand. Genomic Sci.">
        <title>Genomic Encyclopedia of Bacterial and Archaeal Type Strains, Phase III: the genomes of soil and plant-associated and newly described type strains.</title>
        <authorList>
            <person name="Whitman W.B."/>
            <person name="Woyke T."/>
            <person name="Klenk H.P."/>
            <person name="Zhou Y."/>
            <person name="Lilburn T.G."/>
            <person name="Beck B.J."/>
            <person name="De Vos P."/>
            <person name="Vandamme P."/>
            <person name="Eisen J.A."/>
            <person name="Garrity G."/>
            <person name="Hugenholtz P."/>
            <person name="Kyrpides N.C."/>
        </authorList>
    </citation>
    <scope>NUCLEOTIDE SEQUENCE [LARGE SCALE GENOMIC DNA]</scope>
    <source>
        <strain evidence="5 6">CGMCC 1.10685</strain>
    </source>
</reference>
<keyword evidence="2" id="KW-0732">Signal</keyword>
<keyword evidence="7" id="KW-1185">Reference proteome</keyword>
<keyword evidence="1" id="KW-0812">Transmembrane</keyword>
<evidence type="ECO:0000256" key="2">
    <source>
        <dbReference type="SAM" id="SignalP"/>
    </source>
</evidence>
<feature type="transmembrane region" description="Helical" evidence="1">
    <location>
        <begin position="161"/>
        <end position="177"/>
    </location>
</feature>
<dbReference type="Pfam" id="PF07589">
    <property type="entry name" value="PEP-CTERM"/>
    <property type="match status" value="1"/>
</dbReference>
<name>A0A562PXI4_9BURK</name>
<dbReference type="EMBL" id="CP046904">
    <property type="protein sequence ID" value="QGZ39870.1"/>
    <property type="molecule type" value="Genomic_DNA"/>
</dbReference>
<feature type="chain" id="PRO_5044618047" evidence="2">
    <location>
        <begin position="21"/>
        <end position="191"/>
    </location>
</feature>
<evidence type="ECO:0000313" key="4">
    <source>
        <dbReference type="EMBL" id="QGZ39870.1"/>
    </source>
</evidence>
<dbReference type="NCBIfam" id="TIGR02595">
    <property type="entry name" value="PEP_CTERM"/>
    <property type="match status" value="1"/>
</dbReference>
<feature type="domain" description="Ice-binding protein C-terminal" evidence="3">
    <location>
        <begin position="157"/>
        <end position="179"/>
    </location>
</feature>
<reference evidence="4 7" key="3">
    <citation type="submission" date="2019-12" db="EMBL/GenBank/DDBJ databases">
        <title>Draft Genome Sequences of Six Type Strains of the Genus Massilia.</title>
        <authorList>
            <person name="Miess H."/>
            <person name="Frediansyah A."/>
            <person name="Goeker M."/>
            <person name="Gross H."/>
        </authorList>
    </citation>
    <scope>NUCLEOTIDE SEQUENCE [LARGE SCALE GENOMIC DNA]</scope>
    <source>
        <strain evidence="4 7">DSM 26639</strain>
    </source>
</reference>
<organism evidence="5 6">
    <name type="scientific">Pseudoduganella flava</name>
    <dbReference type="NCBI Taxonomy" id="871742"/>
    <lineage>
        <taxon>Bacteria</taxon>
        <taxon>Pseudomonadati</taxon>
        <taxon>Pseudomonadota</taxon>
        <taxon>Betaproteobacteria</taxon>
        <taxon>Burkholderiales</taxon>
        <taxon>Oxalobacteraceae</taxon>
        <taxon>Telluria group</taxon>
        <taxon>Pseudoduganella</taxon>
    </lineage>
</organism>
<dbReference type="InterPro" id="IPR013424">
    <property type="entry name" value="Ice-binding_C"/>
</dbReference>
<evidence type="ECO:0000256" key="1">
    <source>
        <dbReference type="SAM" id="Phobius"/>
    </source>
</evidence>
<dbReference type="AlphaFoldDB" id="A0A562PXI4"/>
<evidence type="ECO:0000313" key="7">
    <source>
        <dbReference type="Proteomes" id="UP000437862"/>
    </source>
</evidence>
<accession>A0A562PXI4</accession>
<dbReference type="EMBL" id="VLKW01000003">
    <property type="protein sequence ID" value="TWI48796.1"/>
    <property type="molecule type" value="Genomic_DNA"/>
</dbReference>